<keyword evidence="1" id="KW-0732">Signal</keyword>
<feature type="chain" id="PRO_5020219571" evidence="1">
    <location>
        <begin position="20"/>
        <end position="335"/>
    </location>
</feature>
<evidence type="ECO:0000259" key="3">
    <source>
        <dbReference type="Pfam" id="PF16343"/>
    </source>
</evidence>
<dbReference type="Proteomes" id="UP000291117">
    <property type="component" value="Unassembled WGS sequence"/>
</dbReference>
<dbReference type="Gene3D" id="2.40.128.440">
    <property type="entry name" value="Uncharacterised protein PF14274, DUF4361"/>
    <property type="match status" value="1"/>
</dbReference>
<dbReference type="PROSITE" id="PS51257">
    <property type="entry name" value="PROKAR_LIPOPROTEIN"/>
    <property type="match status" value="1"/>
</dbReference>
<feature type="domain" description="BT-3044-like C-terminal" evidence="2">
    <location>
        <begin position="166"/>
        <end position="316"/>
    </location>
</feature>
<dbReference type="InterPro" id="IPR025371">
    <property type="entry name" value="BT_3044-like_C"/>
</dbReference>
<reference evidence="4 5" key="1">
    <citation type="submission" date="2019-02" db="EMBL/GenBank/DDBJ databases">
        <title>Pedobacter sp. RP-3-8 sp. nov., isolated from Arctic soil.</title>
        <authorList>
            <person name="Dahal R.H."/>
        </authorList>
    </citation>
    <scope>NUCLEOTIDE SEQUENCE [LARGE SCALE GENOMIC DNA]</scope>
    <source>
        <strain evidence="4 5">RP-3-8</strain>
    </source>
</reference>
<sequence>MKKKLYILFLMLTTASCFVSCKNEWEEEQFTQMASFKSIVTGQGVSWSYLRYNANGVVRYNLPIVISGSTPNNKARTIHIGLDPDTLARLNQEQYGHRQELYFRQLDPKYYNLPTTITVPEGVSTISLPIDFKMGDLDQSDKWVLPLQILDDPSYDYKANPNKSYRRAMLRVMPFNNYSGEYGGTLYKIFLDGDTEPLTLNKHRTYVADDKTIFLYAGTRDIDYLDRKNYKVLMKFTDENIDVQNRKKKLEVWSDNLANNKFKLGTSQSYYTIDEEMDAKLPYMKHIYITLFLSYEFEDYTTIPGQRLKYKVEGTLSMQRDLNTLIPNEDQQVQW</sequence>
<keyword evidence="5" id="KW-1185">Reference proteome</keyword>
<dbReference type="InterPro" id="IPR032509">
    <property type="entry name" value="DUF4973"/>
</dbReference>
<dbReference type="AlphaFoldDB" id="A0A4R0N1H6"/>
<evidence type="ECO:0000313" key="4">
    <source>
        <dbReference type="EMBL" id="TCC93133.1"/>
    </source>
</evidence>
<feature type="domain" description="DUF4973" evidence="3">
    <location>
        <begin position="25"/>
        <end position="153"/>
    </location>
</feature>
<protein>
    <submittedName>
        <fullName evidence="4">DUF4973 domain-containing protein</fullName>
    </submittedName>
</protein>
<feature type="signal peptide" evidence="1">
    <location>
        <begin position="1"/>
        <end position="19"/>
    </location>
</feature>
<evidence type="ECO:0000313" key="5">
    <source>
        <dbReference type="Proteomes" id="UP000291117"/>
    </source>
</evidence>
<dbReference type="Gene3D" id="2.60.40.1740">
    <property type="entry name" value="hypothetical protein (bacova_03559)"/>
    <property type="match status" value="1"/>
</dbReference>
<dbReference type="OrthoDB" id="628107at2"/>
<dbReference type="Pfam" id="PF14274">
    <property type="entry name" value="BT_3044-like_C"/>
    <property type="match status" value="1"/>
</dbReference>
<evidence type="ECO:0000256" key="1">
    <source>
        <dbReference type="SAM" id="SignalP"/>
    </source>
</evidence>
<gene>
    <name evidence="4" type="ORF">EZ444_17890</name>
</gene>
<accession>A0A4R0N1H6</accession>
<name>A0A4R0N1H6_9SPHI</name>
<dbReference type="EMBL" id="SJSM01000012">
    <property type="protein sequence ID" value="TCC93133.1"/>
    <property type="molecule type" value="Genomic_DNA"/>
</dbReference>
<organism evidence="4 5">
    <name type="scientific">Pedobacter hiemivivus</name>
    <dbReference type="NCBI Taxonomy" id="2530454"/>
    <lineage>
        <taxon>Bacteria</taxon>
        <taxon>Pseudomonadati</taxon>
        <taxon>Bacteroidota</taxon>
        <taxon>Sphingobacteriia</taxon>
        <taxon>Sphingobacteriales</taxon>
        <taxon>Sphingobacteriaceae</taxon>
        <taxon>Pedobacter</taxon>
    </lineage>
</organism>
<comment type="caution">
    <text evidence="4">The sequence shown here is derived from an EMBL/GenBank/DDBJ whole genome shotgun (WGS) entry which is preliminary data.</text>
</comment>
<dbReference type="RefSeq" id="WP_131610507.1">
    <property type="nucleotide sequence ID" value="NZ_SJSM01000012.1"/>
</dbReference>
<proteinExistence type="predicted"/>
<dbReference type="Pfam" id="PF16343">
    <property type="entry name" value="DUF4973"/>
    <property type="match status" value="1"/>
</dbReference>
<evidence type="ECO:0000259" key="2">
    <source>
        <dbReference type="Pfam" id="PF14274"/>
    </source>
</evidence>